<feature type="non-terminal residue" evidence="2">
    <location>
        <position position="142"/>
    </location>
</feature>
<dbReference type="Proteomes" id="UP000229706">
    <property type="component" value="Unassembled WGS sequence"/>
</dbReference>
<dbReference type="InterPro" id="IPR055247">
    <property type="entry name" value="InsJ-like_HTH"/>
</dbReference>
<gene>
    <name evidence="2" type="ORF">CO083_00150</name>
</gene>
<evidence type="ECO:0000313" key="2">
    <source>
        <dbReference type="EMBL" id="PJB89727.1"/>
    </source>
</evidence>
<feature type="domain" description="Insertion element IS150 protein InsJ-like helix-turn-helix" evidence="1">
    <location>
        <begin position="14"/>
        <end position="64"/>
    </location>
</feature>
<evidence type="ECO:0000313" key="3">
    <source>
        <dbReference type="Proteomes" id="UP000229706"/>
    </source>
</evidence>
<reference evidence="3" key="1">
    <citation type="submission" date="2017-09" db="EMBL/GenBank/DDBJ databases">
        <title>Depth-based differentiation of microbial function through sediment-hosted aquifers and enrichment of novel symbionts in the deep terrestrial subsurface.</title>
        <authorList>
            <person name="Probst A.J."/>
            <person name="Ladd B."/>
            <person name="Jarett J.K."/>
            <person name="Geller-Mcgrath D.E."/>
            <person name="Sieber C.M.K."/>
            <person name="Emerson J.B."/>
            <person name="Anantharaman K."/>
            <person name="Thomas B.C."/>
            <person name="Malmstrom R."/>
            <person name="Stieglmeier M."/>
            <person name="Klingl A."/>
            <person name="Woyke T."/>
            <person name="Ryan C.M."/>
            <person name="Banfield J.F."/>
        </authorList>
    </citation>
    <scope>NUCLEOTIDE SEQUENCE [LARGE SCALE GENOMIC DNA]</scope>
</reference>
<dbReference type="Pfam" id="PF13518">
    <property type="entry name" value="HTH_28"/>
    <property type="match status" value="1"/>
</dbReference>
<evidence type="ECO:0000259" key="1">
    <source>
        <dbReference type="Pfam" id="PF13518"/>
    </source>
</evidence>
<organism evidence="2 3">
    <name type="scientific">Candidatus Roizmanbacteria bacterium CG_4_9_14_0_8_um_filter_34_12</name>
    <dbReference type="NCBI Taxonomy" id="1974840"/>
    <lineage>
        <taxon>Bacteria</taxon>
        <taxon>Candidatus Roizmaniibacteriota</taxon>
    </lineage>
</organism>
<dbReference type="AlphaFoldDB" id="A0A2M8DE97"/>
<dbReference type="EMBL" id="PFTH01000004">
    <property type="protein sequence ID" value="PJB89727.1"/>
    <property type="molecule type" value="Genomic_DNA"/>
</dbReference>
<name>A0A2M8DE97_9BACT</name>
<accession>A0A2M8DE97</accession>
<protein>
    <submittedName>
        <fullName evidence="2">Transposase</fullName>
    </submittedName>
</protein>
<sequence length="142" mass="16180">MKGIISMSEQEVDRVGVMQRLAAKEIKQRHAAGLLHISIRQVKRLLKAYKAHGAKGLIHKGRGKAGNRALPQKEKNRMLDIIKTNYADFGPTLACEKLAEVHCMHRADETVRKLMIDAGLWIAKERKIVRLHQLRERRDCLG</sequence>
<comment type="caution">
    <text evidence="2">The sequence shown here is derived from an EMBL/GenBank/DDBJ whole genome shotgun (WGS) entry which is preliminary data.</text>
</comment>
<dbReference type="InterPro" id="IPR009057">
    <property type="entry name" value="Homeodomain-like_sf"/>
</dbReference>
<proteinExistence type="predicted"/>
<dbReference type="SUPFAM" id="SSF46689">
    <property type="entry name" value="Homeodomain-like"/>
    <property type="match status" value="1"/>
</dbReference>